<keyword evidence="2" id="KW-0238">DNA-binding</keyword>
<evidence type="ECO:0000313" key="6">
    <source>
        <dbReference type="Proteomes" id="UP001597181"/>
    </source>
</evidence>
<dbReference type="InterPro" id="IPR036390">
    <property type="entry name" value="WH_DNA-bd_sf"/>
</dbReference>
<dbReference type="Gene3D" id="1.10.10.10">
    <property type="entry name" value="Winged helix-like DNA-binding domain superfamily/Winged helix DNA-binding domain"/>
    <property type="match status" value="1"/>
</dbReference>
<evidence type="ECO:0000256" key="2">
    <source>
        <dbReference type="ARBA" id="ARBA00023125"/>
    </source>
</evidence>
<organism evidence="5 6">
    <name type="scientific">Leucobacter albus</name>
    <dbReference type="NCBI Taxonomy" id="272210"/>
    <lineage>
        <taxon>Bacteria</taxon>
        <taxon>Bacillati</taxon>
        <taxon>Actinomycetota</taxon>
        <taxon>Actinomycetes</taxon>
        <taxon>Micrococcales</taxon>
        <taxon>Microbacteriaceae</taxon>
        <taxon>Leucobacter</taxon>
    </lineage>
</organism>
<gene>
    <name evidence="5" type="ORF">ACFQ3U_00965</name>
</gene>
<dbReference type="InterPro" id="IPR000524">
    <property type="entry name" value="Tscrpt_reg_HTH_GntR"/>
</dbReference>
<keyword evidence="6" id="KW-1185">Reference proteome</keyword>
<dbReference type="PROSITE" id="PS50949">
    <property type="entry name" value="HTH_GNTR"/>
    <property type="match status" value="1"/>
</dbReference>
<dbReference type="RefSeq" id="WP_343958684.1">
    <property type="nucleotide sequence ID" value="NZ_BAAAKZ010000003.1"/>
</dbReference>
<comment type="caution">
    <text evidence="5">The sequence shown here is derived from an EMBL/GenBank/DDBJ whole genome shotgun (WGS) entry which is preliminary data.</text>
</comment>
<name>A0ABW3TLH7_9MICO</name>
<evidence type="ECO:0000256" key="1">
    <source>
        <dbReference type="ARBA" id="ARBA00023015"/>
    </source>
</evidence>
<keyword evidence="1" id="KW-0805">Transcription regulation</keyword>
<dbReference type="InterPro" id="IPR036388">
    <property type="entry name" value="WH-like_DNA-bd_sf"/>
</dbReference>
<dbReference type="PANTHER" id="PTHR38445">
    <property type="entry name" value="HTH-TYPE TRANSCRIPTIONAL REPRESSOR YTRA"/>
    <property type="match status" value="1"/>
</dbReference>
<dbReference type="CDD" id="cd07377">
    <property type="entry name" value="WHTH_GntR"/>
    <property type="match status" value="1"/>
</dbReference>
<evidence type="ECO:0000313" key="5">
    <source>
        <dbReference type="EMBL" id="MFD1200464.1"/>
    </source>
</evidence>
<dbReference type="Proteomes" id="UP001597181">
    <property type="component" value="Unassembled WGS sequence"/>
</dbReference>
<sequence length="139" mass="15224">MIEIDPRSEVPIYQQIRDRIVEAIARGDLRPGDSLASVRQLAGQFGINSATVVKAYDSLRQEGLVRTNHKSGSVIGDTSEIETPESFVNGWEDRVRTLISEALAQGISDVSVMDRISDIVTHIVHAQYANIRAHADGAL</sequence>
<dbReference type="SMART" id="SM00345">
    <property type="entry name" value="HTH_GNTR"/>
    <property type="match status" value="1"/>
</dbReference>
<dbReference type="EMBL" id="JBHTLY010000001">
    <property type="protein sequence ID" value="MFD1200464.1"/>
    <property type="molecule type" value="Genomic_DNA"/>
</dbReference>
<evidence type="ECO:0000256" key="3">
    <source>
        <dbReference type="ARBA" id="ARBA00023163"/>
    </source>
</evidence>
<dbReference type="Pfam" id="PF00392">
    <property type="entry name" value="GntR"/>
    <property type="match status" value="1"/>
</dbReference>
<evidence type="ECO:0000259" key="4">
    <source>
        <dbReference type="PROSITE" id="PS50949"/>
    </source>
</evidence>
<keyword evidence="3" id="KW-0804">Transcription</keyword>
<accession>A0ABW3TLH7</accession>
<reference evidence="6" key="1">
    <citation type="journal article" date="2019" name="Int. J. Syst. Evol. Microbiol.">
        <title>The Global Catalogue of Microorganisms (GCM) 10K type strain sequencing project: providing services to taxonomists for standard genome sequencing and annotation.</title>
        <authorList>
            <consortium name="The Broad Institute Genomics Platform"/>
            <consortium name="The Broad Institute Genome Sequencing Center for Infectious Disease"/>
            <person name="Wu L."/>
            <person name="Ma J."/>
        </authorList>
    </citation>
    <scope>NUCLEOTIDE SEQUENCE [LARGE SCALE GENOMIC DNA]</scope>
    <source>
        <strain evidence="6">CCUG 50213</strain>
    </source>
</reference>
<dbReference type="PANTHER" id="PTHR38445:SF12">
    <property type="entry name" value="GNTR-FAMILY TRANSCRIPTIONAL REGULATOR"/>
    <property type="match status" value="1"/>
</dbReference>
<dbReference type="SUPFAM" id="SSF46785">
    <property type="entry name" value="Winged helix' DNA-binding domain"/>
    <property type="match status" value="1"/>
</dbReference>
<feature type="domain" description="HTH gntR-type" evidence="4">
    <location>
        <begin position="10"/>
        <end position="78"/>
    </location>
</feature>
<proteinExistence type="predicted"/>
<protein>
    <submittedName>
        <fullName evidence="5">GntR family transcriptional regulator</fullName>
    </submittedName>
</protein>